<evidence type="ECO:0000256" key="8">
    <source>
        <dbReference type="PIRNR" id="PIRNR005353"/>
    </source>
</evidence>
<feature type="transmembrane region" description="Helical" evidence="9">
    <location>
        <begin position="349"/>
        <end position="369"/>
    </location>
</feature>
<evidence type="ECO:0000256" key="3">
    <source>
        <dbReference type="ARBA" id="ARBA00022448"/>
    </source>
</evidence>
<feature type="transmembrane region" description="Helical" evidence="9">
    <location>
        <begin position="101"/>
        <end position="122"/>
    </location>
</feature>
<feature type="transmembrane region" description="Helical" evidence="9">
    <location>
        <begin position="134"/>
        <end position="153"/>
    </location>
</feature>
<evidence type="ECO:0000256" key="9">
    <source>
        <dbReference type="SAM" id="Phobius"/>
    </source>
</evidence>
<keyword evidence="7 8" id="KW-0472">Membrane</keyword>
<reference evidence="10 11" key="1">
    <citation type="submission" date="2016-06" db="EMBL/GenBank/DDBJ databases">
        <title>Simultaneous identification of Haemophilus influenzae and Haemophilus haemolyticus using TaqMan real-time PCR.</title>
        <authorList>
            <person name="Price E.P."/>
            <person name="Sarovich D.S."/>
            <person name="Harris T."/>
            <person name="Spargo J.C."/>
            <person name="Nosworthy E."/>
            <person name="Beissbarth J."/>
            <person name="Smith-Vaughan H."/>
        </authorList>
    </citation>
    <scope>NUCLEOTIDE SEQUENCE [LARGE SCALE GENOMIC DNA]</scope>
    <source>
        <strain evidence="10 11">ATCC 7901</strain>
    </source>
</reference>
<comment type="similarity">
    <text evidence="2 8">Belongs to the nucleobase:cation symporter-2 (NCS2) (TC 2.A.40) family. Azg-like subfamily.</text>
</comment>
<feature type="transmembrane region" description="Helical" evidence="9">
    <location>
        <begin position="199"/>
        <end position="225"/>
    </location>
</feature>
<feature type="transmembrane region" description="Helical" evidence="9">
    <location>
        <begin position="288"/>
        <end position="310"/>
    </location>
</feature>
<evidence type="ECO:0000256" key="1">
    <source>
        <dbReference type="ARBA" id="ARBA00004651"/>
    </source>
</evidence>
<accession>A0AAP7GYL3</accession>
<dbReference type="PANTHER" id="PTHR43337:SF1">
    <property type="entry name" value="XANTHINE_URACIL PERMEASE C887.17-RELATED"/>
    <property type="match status" value="1"/>
</dbReference>
<feature type="transmembrane region" description="Helical" evidence="9">
    <location>
        <begin position="322"/>
        <end position="342"/>
    </location>
</feature>
<keyword evidence="5 8" id="KW-0812">Transmembrane</keyword>
<keyword evidence="3 8" id="KW-0813">Transport</keyword>
<feature type="transmembrane region" description="Helical" evidence="9">
    <location>
        <begin position="389"/>
        <end position="407"/>
    </location>
</feature>
<sequence>MKNQSFLQQFFKLKEKGTSSKTEIIAGITTFFTMVYIVFVNPSVLGDAGMDKQVVFVTTCLIAGFGTIAMGVFSNLPIALAPAMGLNAFFAYVVVGKLGYSWQVGMGTIFWGSVGLLLLTIFQIRYWLMASIPLSLRVGIGAGIGFFIALIGFKNMGLVVANPDTLVALGDLHSPQVLLGILGFFIIVVLAARNIYSGVLISIATVTALALYFDESVMFHGIVSMPPALTQVVGQVDIAGALDTALIGIIFSFLLVNLFDSSGTLLGVTDKAGFSDEKGRFPKMKQALYVDSASAVVGSYIGTSAISTYIESGAGVSVGGRTGMTAVVVGLLFLLTIFFSPLAGMVPAYATAGALVYVGILMASSLIKVTWDDLTEATPAFITSAMMPFTYSITEGIAFGFISYCVMKVGTGRWREVNAPVWVVSVLFLIKFIWIG</sequence>
<organism evidence="10 11">
    <name type="scientific">Aggregatibacter aphrophilus</name>
    <name type="common">Haemophilus aphrophilus</name>
    <dbReference type="NCBI Taxonomy" id="732"/>
    <lineage>
        <taxon>Bacteria</taxon>
        <taxon>Pseudomonadati</taxon>
        <taxon>Pseudomonadota</taxon>
        <taxon>Gammaproteobacteria</taxon>
        <taxon>Pasteurellales</taxon>
        <taxon>Pasteurellaceae</taxon>
        <taxon>Aggregatibacter</taxon>
    </lineage>
</organism>
<dbReference type="InterPro" id="IPR006043">
    <property type="entry name" value="NCS2"/>
</dbReference>
<name>A0AAP7GYL3_AGGAP</name>
<feature type="transmembrane region" description="Helical" evidence="9">
    <location>
        <begin position="53"/>
        <end position="73"/>
    </location>
</feature>
<feature type="transmembrane region" description="Helical" evidence="9">
    <location>
        <begin position="21"/>
        <end position="41"/>
    </location>
</feature>
<dbReference type="Pfam" id="PF00860">
    <property type="entry name" value="Xan_ur_permease"/>
    <property type="match status" value="1"/>
</dbReference>
<evidence type="ECO:0000256" key="5">
    <source>
        <dbReference type="ARBA" id="ARBA00022692"/>
    </source>
</evidence>
<feature type="transmembrane region" description="Helical" evidence="9">
    <location>
        <begin position="419"/>
        <end position="435"/>
    </location>
</feature>
<dbReference type="Proteomes" id="UP000092746">
    <property type="component" value="Unassembled WGS sequence"/>
</dbReference>
<dbReference type="InterPro" id="IPR026033">
    <property type="entry name" value="Azg-like_bact_archaea"/>
</dbReference>
<dbReference type="EMBL" id="MAQE01000012">
    <property type="protein sequence ID" value="OBY52585.1"/>
    <property type="molecule type" value="Genomic_DNA"/>
</dbReference>
<keyword evidence="6 8" id="KW-1133">Transmembrane helix</keyword>
<dbReference type="GO" id="GO:0005886">
    <property type="term" value="C:plasma membrane"/>
    <property type="evidence" value="ECO:0007669"/>
    <property type="project" value="UniProtKB-SubCell"/>
</dbReference>
<protein>
    <submittedName>
        <fullName evidence="10">Adenine permease PurP</fullName>
    </submittedName>
</protein>
<evidence type="ECO:0000256" key="4">
    <source>
        <dbReference type="ARBA" id="ARBA00022475"/>
    </source>
</evidence>
<dbReference type="InterPro" id="IPR045018">
    <property type="entry name" value="Azg-like"/>
</dbReference>
<keyword evidence="4 8" id="KW-1003">Cell membrane</keyword>
<dbReference type="PANTHER" id="PTHR43337">
    <property type="entry name" value="XANTHINE/URACIL PERMEASE C887.17-RELATED"/>
    <property type="match status" value="1"/>
</dbReference>
<evidence type="ECO:0000313" key="10">
    <source>
        <dbReference type="EMBL" id="OBY52585.1"/>
    </source>
</evidence>
<gene>
    <name evidence="10" type="ORF">BBB52_04350</name>
</gene>
<evidence type="ECO:0000256" key="6">
    <source>
        <dbReference type="ARBA" id="ARBA00022989"/>
    </source>
</evidence>
<dbReference type="RefSeq" id="WP_065295078.1">
    <property type="nucleotide sequence ID" value="NZ_CAUUMV010000034.1"/>
</dbReference>
<dbReference type="PIRSF" id="PIRSF005353">
    <property type="entry name" value="PbuG"/>
    <property type="match status" value="1"/>
</dbReference>
<dbReference type="AlphaFoldDB" id="A0AAP7GYL3"/>
<dbReference type="GO" id="GO:0015207">
    <property type="term" value="F:adenine transmembrane transporter activity"/>
    <property type="evidence" value="ECO:0007669"/>
    <property type="project" value="TreeGrafter"/>
</dbReference>
<comment type="caution">
    <text evidence="10">The sequence shown here is derived from an EMBL/GenBank/DDBJ whole genome shotgun (WGS) entry which is preliminary data.</text>
</comment>
<evidence type="ECO:0000313" key="11">
    <source>
        <dbReference type="Proteomes" id="UP000092746"/>
    </source>
</evidence>
<comment type="subcellular location">
    <subcellularLocation>
        <location evidence="1 8">Cell membrane</location>
        <topology evidence="1 8">Multi-pass membrane protein</topology>
    </subcellularLocation>
</comment>
<evidence type="ECO:0000256" key="7">
    <source>
        <dbReference type="ARBA" id="ARBA00023136"/>
    </source>
</evidence>
<feature type="transmembrane region" description="Helical" evidence="9">
    <location>
        <begin position="173"/>
        <end position="192"/>
    </location>
</feature>
<proteinExistence type="inferred from homology"/>
<evidence type="ECO:0000256" key="2">
    <source>
        <dbReference type="ARBA" id="ARBA00005697"/>
    </source>
</evidence>